<keyword evidence="1" id="KW-0472">Membrane</keyword>
<feature type="transmembrane region" description="Helical" evidence="1">
    <location>
        <begin position="40"/>
        <end position="59"/>
    </location>
</feature>
<protein>
    <submittedName>
        <fullName evidence="2">Uncharacterized protein</fullName>
    </submittedName>
</protein>
<reference evidence="2 3" key="1">
    <citation type="submission" date="2017-07" db="EMBL/GenBank/DDBJ databases">
        <title>A draft genome sequence of Komagataeibacter sp. T5K1.</title>
        <authorList>
            <person name="Skraban J."/>
            <person name="Cleenwerck I."/>
            <person name="Vandamme P."/>
            <person name="Trcek J."/>
        </authorList>
    </citation>
    <scope>NUCLEOTIDE SEQUENCE [LARGE SCALE GENOMIC DNA]</scope>
    <source>
        <strain evidence="2 3">T5K1</strain>
    </source>
</reference>
<evidence type="ECO:0000313" key="2">
    <source>
        <dbReference type="EMBL" id="PYD75088.1"/>
    </source>
</evidence>
<organism evidence="2 3">
    <name type="scientific">Novacetimonas pomaceti</name>
    <dbReference type="NCBI Taxonomy" id="2021998"/>
    <lineage>
        <taxon>Bacteria</taxon>
        <taxon>Pseudomonadati</taxon>
        <taxon>Pseudomonadota</taxon>
        <taxon>Alphaproteobacteria</taxon>
        <taxon>Acetobacterales</taxon>
        <taxon>Acetobacteraceae</taxon>
        <taxon>Novacetimonas</taxon>
    </lineage>
</organism>
<proteinExistence type="predicted"/>
<dbReference type="AlphaFoldDB" id="A0A318QCG1"/>
<keyword evidence="1" id="KW-0812">Transmembrane</keyword>
<name>A0A318QCG1_9PROT</name>
<dbReference type="Proteomes" id="UP000247609">
    <property type="component" value="Unassembled WGS sequence"/>
</dbReference>
<gene>
    <name evidence="2" type="ORF">CFR71_11385</name>
</gene>
<evidence type="ECO:0000313" key="3">
    <source>
        <dbReference type="Proteomes" id="UP000247609"/>
    </source>
</evidence>
<keyword evidence="1" id="KW-1133">Transmembrane helix</keyword>
<dbReference type="EMBL" id="NOXG01000015">
    <property type="protein sequence ID" value="PYD75088.1"/>
    <property type="molecule type" value="Genomic_DNA"/>
</dbReference>
<comment type="caution">
    <text evidence="2">The sequence shown here is derived from an EMBL/GenBank/DDBJ whole genome shotgun (WGS) entry which is preliminary data.</text>
</comment>
<accession>A0A318QCG1</accession>
<sequence>MPGFRMPVHLHVREVQMLKYSHRPVRTDMFRRGNLNRWDIIGPAMLAAAFALSTALIFLA</sequence>
<dbReference type="RefSeq" id="WP_110531205.1">
    <property type="nucleotide sequence ID" value="NZ_JAHRDT010000008.1"/>
</dbReference>
<evidence type="ECO:0000256" key="1">
    <source>
        <dbReference type="SAM" id="Phobius"/>
    </source>
</evidence>